<evidence type="ECO:0000313" key="8">
    <source>
        <dbReference type="Proteomes" id="UP001652622"/>
    </source>
</evidence>
<evidence type="ECO:0000256" key="1">
    <source>
        <dbReference type="ARBA" id="ARBA00004613"/>
    </source>
</evidence>
<dbReference type="Proteomes" id="UP001652622">
    <property type="component" value="Unplaced"/>
</dbReference>
<keyword evidence="3" id="KW-0964">Secreted</keyword>
<name>A0ABM3ZJQ7_PANGU</name>
<dbReference type="SMART" id="SM00070">
    <property type="entry name" value="GLUCA"/>
    <property type="match status" value="1"/>
</dbReference>
<evidence type="ECO:0000259" key="7">
    <source>
        <dbReference type="SMART" id="SM00070"/>
    </source>
</evidence>
<organism evidence="8 9">
    <name type="scientific">Pantherophis guttatus</name>
    <name type="common">Corn snake</name>
    <name type="synonym">Elaphe guttata</name>
    <dbReference type="NCBI Taxonomy" id="94885"/>
    <lineage>
        <taxon>Eukaryota</taxon>
        <taxon>Metazoa</taxon>
        <taxon>Chordata</taxon>
        <taxon>Craniata</taxon>
        <taxon>Vertebrata</taxon>
        <taxon>Euteleostomi</taxon>
        <taxon>Lepidosauria</taxon>
        <taxon>Squamata</taxon>
        <taxon>Bifurcata</taxon>
        <taxon>Unidentata</taxon>
        <taxon>Episquamata</taxon>
        <taxon>Toxicofera</taxon>
        <taxon>Serpentes</taxon>
        <taxon>Colubroidea</taxon>
        <taxon>Colubridae</taxon>
        <taxon>Colubrinae</taxon>
        <taxon>Pantherophis</taxon>
    </lineage>
</organism>
<dbReference type="PANTHER" id="PTHR11213">
    <property type="entry name" value="GLUCAGON-FAMILY NEUROPEPTIDE"/>
    <property type="match status" value="1"/>
</dbReference>
<dbReference type="RefSeq" id="XP_060548606.1">
    <property type="nucleotide sequence ID" value="XM_060692623.1"/>
</dbReference>
<dbReference type="InterPro" id="IPR000532">
    <property type="entry name" value="Glucagon_GIP_secretin_VIP"/>
</dbReference>
<keyword evidence="8" id="KW-1185">Reference proteome</keyword>
<evidence type="ECO:0000256" key="5">
    <source>
        <dbReference type="ARBA" id="ARBA00022815"/>
    </source>
</evidence>
<dbReference type="PANTHER" id="PTHR11213:SF5">
    <property type="entry name" value="VIP PEPTIDES"/>
    <property type="match status" value="1"/>
</dbReference>
<reference evidence="9" key="1">
    <citation type="submission" date="2025-08" db="UniProtKB">
        <authorList>
            <consortium name="RefSeq"/>
        </authorList>
    </citation>
    <scope>IDENTIFICATION</scope>
    <source>
        <tissue evidence="9">Blood</tissue>
    </source>
</reference>
<evidence type="ECO:0000313" key="9">
    <source>
        <dbReference type="RefSeq" id="XP_060548606.1"/>
    </source>
</evidence>
<dbReference type="InterPro" id="IPR046963">
    <property type="entry name" value="VIP/GHRH-like"/>
</dbReference>
<protein>
    <submittedName>
        <fullName evidence="9">VIP peptides</fullName>
    </submittedName>
</protein>
<evidence type="ECO:0000256" key="2">
    <source>
        <dbReference type="ARBA" id="ARBA00008369"/>
    </source>
</evidence>
<proteinExistence type="inferred from homology"/>
<comment type="function">
    <text evidence="6">VIP is a neuropeptide involved in a diverse array of physiological processes through activating the PACAP subfamily of class B1 G protein-coupled receptors: VIP receptor 1 (VPR1) and VIP receptor 2 (VPR2). Abundantly expressed throughout the CNS and peripheral nervous systems where they primarily exert neuroprotective and immune modulatory roles. Also causes vasodilation, lowers arterial blood pressure, stimulates myocardial contractility, increases glycogenolysis and relaxes the smooth muscle of trachea, stomach and gall bladder.</text>
</comment>
<sequence>MAKSNFHLQRSKEMEHRSSSHLLLFFTFLYVFCSQAIALPPLGSYSAIRNQLLCRLAAIKYLESVLGKRVENNTPRDEQIVKRQADSVFTDHYSRLLEQLAVKKYLESVIPENKSQEDPNQPNLQDEVELLEPAFLENYGDVTVDQWFSTFLNIPT</sequence>
<dbReference type="Pfam" id="PF00123">
    <property type="entry name" value="Hormone_2"/>
    <property type="match status" value="1"/>
</dbReference>
<dbReference type="GeneID" id="117657631"/>
<evidence type="ECO:0000256" key="4">
    <source>
        <dbReference type="ARBA" id="ARBA00022702"/>
    </source>
</evidence>
<evidence type="ECO:0000256" key="6">
    <source>
        <dbReference type="ARBA" id="ARBA00049976"/>
    </source>
</evidence>
<comment type="similarity">
    <text evidence="2">Belongs to the glucagon family.</text>
</comment>
<feature type="domain" description="Glucagon / GIP / secretin / VIP family" evidence="7">
    <location>
        <begin position="84"/>
        <end position="110"/>
    </location>
</feature>
<evidence type="ECO:0000256" key="3">
    <source>
        <dbReference type="ARBA" id="ARBA00022525"/>
    </source>
</evidence>
<accession>A0ABM3ZJQ7</accession>
<comment type="subcellular location">
    <subcellularLocation>
        <location evidence="1">Secreted</location>
    </subcellularLocation>
</comment>
<keyword evidence="4" id="KW-0372">Hormone</keyword>
<keyword evidence="5" id="KW-0027">Amidation</keyword>
<gene>
    <name evidence="9" type="primary">VIP</name>
</gene>